<dbReference type="KEGG" id="cge:113838118"/>
<name>A0A9J7K002_CRIGR</name>
<evidence type="ECO:0000256" key="8">
    <source>
        <dbReference type="ARBA" id="ARBA00023040"/>
    </source>
</evidence>
<evidence type="ECO:0000256" key="10">
    <source>
        <dbReference type="ARBA" id="ARBA00023170"/>
    </source>
</evidence>
<evidence type="ECO:0000256" key="4">
    <source>
        <dbReference type="ARBA" id="ARBA00022475"/>
    </source>
</evidence>
<keyword evidence="7 13" id="KW-1133">Transmembrane helix</keyword>
<evidence type="ECO:0000256" key="6">
    <source>
        <dbReference type="ARBA" id="ARBA00022692"/>
    </source>
</evidence>
<feature type="transmembrane region" description="Helical" evidence="13">
    <location>
        <begin position="271"/>
        <end position="296"/>
    </location>
</feature>
<evidence type="ECO:0000256" key="1">
    <source>
        <dbReference type="ARBA" id="ARBA00003878"/>
    </source>
</evidence>
<dbReference type="Proteomes" id="UP001108280">
    <property type="component" value="Unplaced"/>
</dbReference>
<dbReference type="SUPFAM" id="SSF81321">
    <property type="entry name" value="Family A G protein-coupled receptor-like"/>
    <property type="match status" value="1"/>
</dbReference>
<evidence type="ECO:0000313" key="14">
    <source>
        <dbReference type="Proteomes" id="UP001108280"/>
    </source>
</evidence>
<dbReference type="Pfam" id="PF03402">
    <property type="entry name" value="V1R"/>
    <property type="match status" value="1"/>
</dbReference>
<dbReference type="Gene3D" id="1.20.1070.10">
    <property type="entry name" value="Rhodopsin 7-helix transmembrane proteins"/>
    <property type="match status" value="1"/>
</dbReference>
<reference evidence="15" key="1">
    <citation type="submission" date="2025-08" db="UniProtKB">
        <authorList>
            <consortium name="RefSeq"/>
        </authorList>
    </citation>
    <scope>IDENTIFICATION</scope>
    <source>
        <strain evidence="15">17A/GY</strain>
        <tissue evidence="15">Liver</tissue>
    </source>
</reference>
<dbReference type="OrthoDB" id="9606139at2759"/>
<feature type="transmembrane region" description="Helical" evidence="13">
    <location>
        <begin position="168"/>
        <end position="187"/>
    </location>
</feature>
<evidence type="ECO:0000256" key="12">
    <source>
        <dbReference type="ARBA" id="ARBA00023224"/>
    </source>
</evidence>
<dbReference type="PANTHER" id="PTHR24062">
    <property type="entry name" value="VOMERONASAL TYPE-1 RECEPTOR"/>
    <property type="match status" value="1"/>
</dbReference>
<evidence type="ECO:0000256" key="2">
    <source>
        <dbReference type="ARBA" id="ARBA00004651"/>
    </source>
</evidence>
<dbReference type="GO" id="GO:0005886">
    <property type="term" value="C:plasma membrane"/>
    <property type="evidence" value="ECO:0007669"/>
    <property type="project" value="UniProtKB-SubCell"/>
</dbReference>
<dbReference type="AlphaFoldDB" id="A0A9J7K002"/>
<keyword evidence="11" id="KW-0325">Glycoprotein</keyword>
<keyword evidence="14" id="KW-1185">Reference proteome</keyword>
<proteinExistence type="inferred from homology"/>
<dbReference type="RefSeq" id="XP_027289686.1">
    <property type="nucleotide sequence ID" value="XM_027433885.1"/>
</dbReference>
<comment type="function">
    <text evidence="1">Putative pheromone receptor.</text>
</comment>
<organism evidence="14 15">
    <name type="scientific">Cricetulus griseus</name>
    <name type="common">Chinese hamster</name>
    <name type="synonym">Cricetulus barabensis griseus</name>
    <dbReference type="NCBI Taxonomy" id="10029"/>
    <lineage>
        <taxon>Eukaryota</taxon>
        <taxon>Metazoa</taxon>
        <taxon>Chordata</taxon>
        <taxon>Craniata</taxon>
        <taxon>Vertebrata</taxon>
        <taxon>Euteleostomi</taxon>
        <taxon>Mammalia</taxon>
        <taxon>Eutheria</taxon>
        <taxon>Euarchontoglires</taxon>
        <taxon>Glires</taxon>
        <taxon>Rodentia</taxon>
        <taxon>Myomorpha</taxon>
        <taxon>Muroidea</taxon>
        <taxon>Cricetidae</taxon>
        <taxon>Cricetinae</taxon>
        <taxon>Cricetulus</taxon>
    </lineage>
</organism>
<feature type="transmembrane region" description="Helical" evidence="13">
    <location>
        <begin position="214"/>
        <end position="243"/>
    </location>
</feature>
<evidence type="ECO:0000313" key="15">
    <source>
        <dbReference type="RefSeq" id="XP_027289686.1"/>
    </source>
</evidence>
<comment type="similarity">
    <text evidence="3 13">Belongs to the G-protein coupled receptor 1 family.</text>
</comment>
<protein>
    <recommendedName>
        <fullName evidence="13">Vomeronasal type-1 receptor</fullName>
    </recommendedName>
</protein>
<feature type="transmembrane region" description="Helical" evidence="13">
    <location>
        <begin position="308"/>
        <end position="327"/>
    </location>
</feature>
<evidence type="ECO:0000256" key="7">
    <source>
        <dbReference type="ARBA" id="ARBA00022989"/>
    </source>
</evidence>
<evidence type="ECO:0000256" key="5">
    <source>
        <dbReference type="ARBA" id="ARBA00022507"/>
    </source>
</evidence>
<gene>
    <name evidence="15" type="primary">LOC113838118</name>
</gene>
<feature type="non-terminal residue" evidence="15">
    <location>
        <position position="1"/>
    </location>
</feature>
<evidence type="ECO:0000256" key="9">
    <source>
        <dbReference type="ARBA" id="ARBA00023136"/>
    </source>
</evidence>
<keyword evidence="9 13" id="KW-0472">Membrane</keyword>
<dbReference type="GeneID" id="113838118"/>
<dbReference type="InterPro" id="IPR004072">
    <property type="entry name" value="Vmron_rcpt_1"/>
</dbReference>
<keyword evidence="8 13" id="KW-0297">G-protein coupled receptor</keyword>
<dbReference type="PRINTS" id="PR01534">
    <property type="entry name" value="VOMERONASL1R"/>
</dbReference>
<keyword evidence="5 13" id="KW-0589">Pheromone response</keyword>
<keyword evidence="10 13" id="KW-0675">Receptor</keyword>
<comment type="subcellular location">
    <subcellularLocation>
        <location evidence="2 13">Cell membrane</location>
        <topology evidence="2 13">Multi-pass membrane protein</topology>
    </subcellularLocation>
</comment>
<keyword evidence="6 13" id="KW-0812">Transmembrane</keyword>
<keyword evidence="12 13" id="KW-0807">Transducer</keyword>
<feature type="non-terminal residue" evidence="15">
    <location>
        <position position="331"/>
    </location>
</feature>
<evidence type="ECO:0000256" key="3">
    <source>
        <dbReference type="ARBA" id="ARBA00010663"/>
    </source>
</evidence>
<sequence>SFGTLTGGPHYPDVIHSHPHFGIYITQHHILNETVPNHRMDFWNLAIGFIYLSQTTAGILGNISLIFYYVILYWRENTLKPTDWILIPILSANALIIISTGVPQTMAVWGLKHFLNDFGCKLLLYFQGLGRSVSIGTTCLLSVFQALTISPRQSCWKRHKVKVEKITGYHVSLILILFILIFPYSFVNSGSKNVTRKGDLGYCSIVGWNGIGPLLYAALVVFPEVFISVLLVWSSGSMIFILYRHKQRVQHIRSTHGSCRKSPESRVTQNILILVSTFLAFHTLSSILRGYIIFLYNHNWWLVNTNRIASLCFPSFLPFVLIYRYSIVSKL</sequence>
<dbReference type="FunFam" id="1.20.1070.10:FF:000033">
    <property type="entry name" value="Vomeronasal type-1 receptor"/>
    <property type="match status" value="1"/>
</dbReference>
<feature type="transmembrane region" description="Helical" evidence="13">
    <location>
        <begin position="42"/>
        <end position="72"/>
    </location>
</feature>
<dbReference type="GO" id="GO:0019236">
    <property type="term" value="P:response to pheromone"/>
    <property type="evidence" value="ECO:0007669"/>
    <property type="project" value="UniProtKB-KW"/>
</dbReference>
<evidence type="ECO:0000256" key="13">
    <source>
        <dbReference type="RuleBase" id="RU364061"/>
    </source>
</evidence>
<accession>A0A9J7K002</accession>
<keyword evidence="4 13" id="KW-1003">Cell membrane</keyword>
<dbReference type="GO" id="GO:0016503">
    <property type="term" value="F:pheromone receptor activity"/>
    <property type="evidence" value="ECO:0007669"/>
    <property type="project" value="InterPro"/>
</dbReference>
<feature type="transmembrane region" description="Helical" evidence="13">
    <location>
        <begin position="84"/>
        <end position="102"/>
    </location>
</feature>
<evidence type="ECO:0000256" key="11">
    <source>
        <dbReference type="ARBA" id="ARBA00023180"/>
    </source>
</evidence>